<feature type="region of interest" description="Disordered" evidence="1">
    <location>
        <begin position="1"/>
        <end position="21"/>
    </location>
</feature>
<gene>
    <name evidence="2" type="ORF">PAAG_11714</name>
</gene>
<dbReference type="AlphaFoldDB" id="A0A0A2V1B4"/>
<dbReference type="VEuPathDB" id="FungiDB:PAAG_11714"/>
<accession>A0A0A2V1B4</accession>
<evidence type="ECO:0000313" key="2">
    <source>
        <dbReference type="EMBL" id="KGQ01586.1"/>
    </source>
</evidence>
<sequence>MSRQAKYADDSGGKSQGTIPDAVNAEAPWTLKLGLARVAISRDSIHLPCETLAGRRTRSRGLGATDGDYYQGRVVG</sequence>
<keyword evidence="3" id="KW-1185">Reference proteome</keyword>
<evidence type="ECO:0000313" key="3">
    <source>
        <dbReference type="Proteomes" id="UP000002059"/>
    </source>
</evidence>
<dbReference type="GeneID" id="26970617"/>
<proteinExistence type="predicted"/>
<evidence type="ECO:0000256" key="1">
    <source>
        <dbReference type="SAM" id="MobiDB-lite"/>
    </source>
</evidence>
<feature type="region of interest" description="Disordered" evidence="1">
    <location>
        <begin position="57"/>
        <end position="76"/>
    </location>
</feature>
<feature type="compositionally biased region" description="Basic and acidic residues" evidence="1">
    <location>
        <begin position="1"/>
        <end position="12"/>
    </location>
</feature>
<protein>
    <submittedName>
        <fullName evidence="2">Uncharacterized protein</fullName>
    </submittedName>
</protein>
<name>A0A0A2V1B4_PARBA</name>
<dbReference type="Proteomes" id="UP000002059">
    <property type="component" value="Partially assembled WGS sequence"/>
</dbReference>
<dbReference type="OrthoDB" id="10440626at2759"/>
<dbReference type="RefSeq" id="XP_015703099.1">
    <property type="nucleotide sequence ID" value="XM_015847310.1"/>
</dbReference>
<dbReference type="EMBL" id="KN293999">
    <property type="protein sequence ID" value="KGQ01586.1"/>
    <property type="molecule type" value="Genomic_DNA"/>
</dbReference>
<reference evidence="2 3" key="1">
    <citation type="journal article" date="2011" name="PLoS Genet.">
        <title>Comparative genomic analysis of human fungal pathogens causing paracoccidioidomycosis.</title>
        <authorList>
            <person name="Desjardins C.A."/>
            <person name="Champion M.D."/>
            <person name="Holder J.W."/>
            <person name="Muszewska A."/>
            <person name="Goldberg J."/>
            <person name="Bailao A.M."/>
            <person name="Brigido M.M."/>
            <person name="Ferreira M.E."/>
            <person name="Garcia A.M."/>
            <person name="Grynberg M."/>
            <person name="Gujja S."/>
            <person name="Heiman D.I."/>
            <person name="Henn M.R."/>
            <person name="Kodira C.D."/>
            <person name="Leon-Narvaez H."/>
            <person name="Longo L.V."/>
            <person name="Ma L.J."/>
            <person name="Malavazi I."/>
            <person name="Matsuo A.L."/>
            <person name="Morais F.V."/>
            <person name="Pereira M."/>
            <person name="Rodriguez-Brito S."/>
            <person name="Sakthikumar S."/>
            <person name="Salem-Izacc S.M."/>
            <person name="Sykes S.M."/>
            <person name="Teixeira M.M."/>
            <person name="Vallejo M.C."/>
            <person name="Walter M.E."/>
            <person name="Yandava C."/>
            <person name="Young S."/>
            <person name="Zeng Q."/>
            <person name="Zucker J."/>
            <person name="Felipe M.S."/>
            <person name="Goldman G.H."/>
            <person name="Haas B.J."/>
            <person name="McEwen J.G."/>
            <person name="Nino-Vega G."/>
            <person name="Puccia R."/>
            <person name="San-Blas G."/>
            <person name="Soares C.M."/>
            <person name="Birren B.W."/>
            <person name="Cuomo C.A."/>
        </authorList>
    </citation>
    <scope>NUCLEOTIDE SEQUENCE [LARGE SCALE GENOMIC DNA]</scope>
    <source>
        <strain evidence="3">ATCC MYA-826 / Pb01</strain>
    </source>
</reference>
<dbReference type="KEGG" id="pbl:PAAG_11714"/>
<dbReference type="HOGENOM" id="CLU_2655151_0_0_1"/>
<organism evidence="2 3">
    <name type="scientific">Paracoccidioides lutzii (strain ATCC MYA-826 / Pb01)</name>
    <name type="common">Paracoccidioides brasiliensis</name>
    <dbReference type="NCBI Taxonomy" id="502779"/>
    <lineage>
        <taxon>Eukaryota</taxon>
        <taxon>Fungi</taxon>
        <taxon>Dikarya</taxon>
        <taxon>Ascomycota</taxon>
        <taxon>Pezizomycotina</taxon>
        <taxon>Eurotiomycetes</taxon>
        <taxon>Eurotiomycetidae</taxon>
        <taxon>Onygenales</taxon>
        <taxon>Ajellomycetaceae</taxon>
        <taxon>Paracoccidioides</taxon>
    </lineage>
</organism>